<comment type="cofactor">
    <cofactor evidence="1">
        <name>FAD</name>
        <dbReference type="ChEBI" id="CHEBI:57692"/>
    </cofactor>
</comment>
<evidence type="ECO:0000256" key="2">
    <source>
        <dbReference type="ARBA" id="ARBA00008000"/>
    </source>
</evidence>
<dbReference type="EC" id="1.1.2.4" evidence="7"/>
<dbReference type="InterPro" id="IPR004113">
    <property type="entry name" value="FAD-bd_oxidored_4_C"/>
</dbReference>
<keyword evidence="11" id="KW-1185">Reference proteome</keyword>
<evidence type="ECO:0000259" key="9">
    <source>
        <dbReference type="PROSITE" id="PS51387"/>
    </source>
</evidence>
<dbReference type="SUPFAM" id="SSF55103">
    <property type="entry name" value="FAD-linked oxidases, C-terminal domain"/>
    <property type="match status" value="1"/>
</dbReference>
<dbReference type="InterPro" id="IPR016169">
    <property type="entry name" value="FAD-bd_PCMH_sub2"/>
</dbReference>
<dbReference type="InterPro" id="IPR006094">
    <property type="entry name" value="Oxid_FAD_bind_N"/>
</dbReference>
<dbReference type="InterPro" id="IPR036318">
    <property type="entry name" value="FAD-bd_PCMH-like_sf"/>
</dbReference>
<evidence type="ECO:0000256" key="4">
    <source>
        <dbReference type="ARBA" id="ARBA00022827"/>
    </source>
</evidence>
<dbReference type="Gene3D" id="3.30.70.2740">
    <property type="match status" value="1"/>
</dbReference>
<keyword evidence="3" id="KW-0285">Flavoprotein</keyword>
<dbReference type="RefSeq" id="WP_076608542.1">
    <property type="nucleotide sequence ID" value="NZ_FTNR01000004.1"/>
</dbReference>
<proteinExistence type="inferred from homology"/>
<comment type="similarity">
    <text evidence="2">Belongs to the FAD-binding oxidoreductase/transferase type 4 family.</text>
</comment>
<keyword evidence="5" id="KW-0809">Transit peptide</keyword>
<dbReference type="PANTHER" id="PTHR11748">
    <property type="entry name" value="D-LACTATE DEHYDROGENASE"/>
    <property type="match status" value="1"/>
</dbReference>
<dbReference type="STRING" id="308853.SAMN05421752_104124"/>
<dbReference type="GO" id="GO:0008720">
    <property type="term" value="F:D-lactate dehydrogenase (NAD+) activity"/>
    <property type="evidence" value="ECO:0007669"/>
    <property type="project" value="TreeGrafter"/>
</dbReference>
<reference evidence="11" key="1">
    <citation type="submission" date="2017-01" db="EMBL/GenBank/DDBJ databases">
        <authorList>
            <person name="Varghese N."/>
            <person name="Submissions S."/>
        </authorList>
    </citation>
    <scope>NUCLEOTIDE SEQUENCE [LARGE SCALE GENOMIC DNA]</scope>
    <source>
        <strain evidence="11">type strain: HArc-</strain>
    </source>
</reference>
<feature type="region of interest" description="Disordered" evidence="8">
    <location>
        <begin position="449"/>
        <end position="487"/>
    </location>
</feature>
<evidence type="ECO:0000256" key="1">
    <source>
        <dbReference type="ARBA" id="ARBA00001974"/>
    </source>
</evidence>
<dbReference type="GO" id="GO:0004458">
    <property type="term" value="F:D-lactate dehydrogenase (cytochrome) activity"/>
    <property type="evidence" value="ECO:0007669"/>
    <property type="project" value="UniProtKB-EC"/>
</dbReference>
<evidence type="ECO:0000313" key="11">
    <source>
        <dbReference type="Proteomes" id="UP000185936"/>
    </source>
</evidence>
<evidence type="ECO:0000256" key="8">
    <source>
        <dbReference type="SAM" id="MobiDB-lite"/>
    </source>
</evidence>
<dbReference type="EMBL" id="FTNR01000004">
    <property type="protein sequence ID" value="SIR87702.1"/>
    <property type="molecule type" value="Genomic_DNA"/>
</dbReference>
<sequence>MTHDCSFLEALDLEDDQCSIAESRRDAHAADWGAEQRGEGVQPDAVVWPESTADVSAVLAAATDRGVPVTPYAAGTGLEGNAVPADGGISLDLTRMDDVVDYRPDDFQIDVGPGIIGSAVDEYIAPDGLSFPPLPSSGDISTVGGMIATDASGMKTVRYGEVADWVLGLEAVLADGTIIQTGSRAVKTSSGYNLTDIIVGSEGTLAVVTEATLELAGRPQQIRGGRAIFETLDDAAEAVFDTVRTDVDVARIELVDGLSARMANAYLGTDLPDAPMVFLEFHANHGVDEEIDLCRTIFEDHDVARFEMSDDDAEMDALWRARRELAYAVERYDPDLESLHPGDVTVPISSYPEIVHEAKRLGEESDLLVPCFGHAGDGNLHYSVLVDPDDTAMVERGEELYAAVVKQALELGGTATGEHGVGQGKREYLEAEHGAGAVETMRRIKRALDPTGTLNPGKIFPETAQGERVREDSALEATEDERHHSDR</sequence>
<dbReference type="InterPro" id="IPR016171">
    <property type="entry name" value="Vanillyl_alc_oxidase_C-sub2"/>
</dbReference>
<accession>A0A1N7EHS1</accession>
<dbReference type="Gene3D" id="1.10.45.10">
    <property type="entry name" value="Vanillyl-alcohol Oxidase, Chain A, domain 4"/>
    <property type="match status" value="1"/>
</dbReference>
<dbReference type="PANTHER" id="PTHR11748:SF111">
    <property type="entry name" value="D-LACTATE DEHYDROGENASE, MITOCHONDRIAL-RELATED"/>
    <property type="match status" value="1"/>
</dbReference>
<evidence type="ECO:0000256" key="5">
    <source>
        <dbReference type="ARBA" id="ARBA00022946"/>
    </source>
</evidence>
<dbReference type="GO" id="GO:1903457">
    <property type="term" value="P:lactate catabolic process"/>
    <property type="evidence" value="ECO:0007669"/>
    <property type="project" value="TreeGrafter"/>
</dbReference>
<protein>
    <recommendedName>
        <fullName evidence="7">D-lactate dehydrogenase (cytochrome)</fullName>
        <ecNumber evidence="7">1.1.2.4</ecNumber>
    </recommendedName>
</protein>
<dbReference type="FunFam" id="1.10.45.10:FF:000001">
    <property type="entry name" value="D-lactate dehydrogenase mitochondrial"/>
    <property type="match status" value="1"/>
</dbReference>
<organism evidence="10 11">
    <name type="scientific">Natronorubrum thiooxidans</name>
    <dbReference type="NCBI Taxonomy" id="308853"/>
    <lineage>
        <taxon>Archaea</taxon>
        <taxon>Methanobacteriati</taxon>
        <taxon>Methanobacteriota</taxon>
        <taxon>Stenosarchaea group</taxon>
        <taxon>Halobacteria</taxon>
        <taxon>Halobacteriales</taxon>
        <taxon>Natrialbaceae</taxon>
        <taxon>Natronorubrum</taxon>
    </lineage>
</organism>
<dbReference type="Proteomes" id="UP000185936">
    <property type="component" value="Unassembled WGS sequence"/>
</dbReference>
<gene>
    <name evidence="10" type="ORF">SAMN05421752_104124</name>
</gene>
<evidence type="ECO:0000256" key="3">
    <source>
        <dbReference type="ARBA" id="ARBA00022630"/>
    </source>
</evidence>
<evidence type="ECO:0000313" key="10">
    <source>
        <dbReference type="EMBL" id="SIR87702.1"/>
    </source>
</evidence>
<dbReference type="PROSITE" id="PS51387">
    <property type="entry name" value="FAD_PCMH"/>
    <property type="match status" value="1"/>
</dbReference>
<keyword evidence="6" id="KW-0560">Oxidoreductase</keyword>
<name>A0A1N7EHS1_9EURY</name>
<dbReference type="InterPro" id="IPR016166">
    <property type="entry name" value="FAD-bd_PCMH"/>
</dbReference>
<feature type="domain" description="FAD-binding PCMH-type" evidence="9">
    <location>
        <begin position="39"/>
        <end position="218"/>
    </location>
</feature>
<dbReference type="InterPro" id="IPR016164">
    <property type="entry name" value="FAD-linked_Oxase-like_C"/>
</dbReference>
<dbReference type="Gene3D" id="3.30.465.10">
    <property type="match status" value="1"/>
</dbReference>
<dbReference type="SUPFAM" id="SSF56176">
    <property type="entry name" value="FAD-binding/transporter-associated domain-like"/>
    <property type="match status" value="1"/>
</dbReference>
<dbReference type="FunFam" id="3.30.70.2740:FF:000001">
    <property type="entry name" value="D-lactate dehydrogenase mitochondrial"/>
    <property type="match status" value="1"/>
</dbReference>
<evidence type="ECO:0000256" key="6">
    <source>
        <dbReference type="ARBA" id="ARBA00023002"/>
    </source>
</evidence>
<dbReference type="Pfam" id="PF01565">
    <property type="entry name" value="FAD_binding_4"/>
    <property type="match status" value="1"/>
</dbReference>
<dbReference type="AlphaFoldDB" id="A0A1N7EHS1"/>
<evidence type="ECO:0000256" key="7">
    <source>
        <dbReference type="ARBA" id="ARBA00038897"/>
    </source>
</evidence>
<dbReference type="GO" id="GO:0071949">
    <property type="term" value="F:FAD binding"/>
    <property type="evidence" value="ECO:0007669"/>
    <property type="project" value="InterPro"/>
</dbReference>
<dbReference type="OrthoDB" id="26910at2157"/>
<dbReference type="Pfam" id="PF02913">
    <property type="entry name" value="FAD-oxidase_C"/>
    <property type="match status" value="1"/>
</dbReference>
<keyword evidence="4" id="KW-0274">FAD</keyword>